<dbReference type="Pfam" id="PF23395">
    <property type="entry name" value="SAM_6"/>
    <property type="match status" value="1"/>
</dbReference>
<sequence>MSSPSEPTILEYARFHNIANDGVPEPLVFNFSVFGNLGAPFGKFPSILPNDLEHIRSETESRTKEKLVASRACGQLLSSIFTSSTDFREDEYLPTHHGIRGLEVDNPIVSTICESDQRPFPQKISLGCLTADIPLEHIDDEKDERLDIPDSFWEKAKRIRELVQVEKLSCKKETLILLDGIRIEGLRADKQNDIDDILESEMIHFERRIGIDPETPILLPRDSRPVLFVPSSPSMKMEVISDPETSPEIERRVIAGELLGNASVANEDEVVAGFIEDTENNGCPMDTQTFELLPVTEDKVRDLKVEAPITPPVSTKKRPAENDEGILEAMTRKGVIPEWKPHKEVGSGLDEPFKKFFTEITGTSKEMIDNKLKNERLRGIDATTRCKVPTLPFPTDAQHWPAANDLSATELESLYHNFISNIEREHCHGLQLAVDRRSIPGLETVNVEKERLDVAKLTETDFSKSDFLHDIYQTSSLGNEIEPFASYNRGFGFRDSGYDDEELTPRRCREKMPALPRQNHYNNTFMDKPRERPKGFCRQGHRAIERLPNNSNTLGLGERSQSPKNGHSPLDSLSRFMEVRGQKTTSLRPKANSDSVRPTPSNSLAAVPKIQDLSGASPSTAMSFESCANVMRMSLPLVPGMRKPTKALTFVIAATLLRTHSALVHKLETLSPTYNLIFRNPCSTETQITGSHHIPPEKTQHSTFSMKSSENQEADITISPVAGVLLSTSHEINQKYLPGHQPKGIIKELSSPLHQRISNICLRYEKLYVMVCCPKTAPVQRNPTIPQVGIDNKTMEAFDSLKAFGHSLGHFAEISCVLTSNDVSYIADSLVWLADEYHAFAAQSVALFPECNPFQPAIQPRGDASSDENFLRELGLNSFAAQVVLQYTYDNEDASHDHTSATHSAGKVVKSPEQALSRFINMHPSKRRHIFAHILGQRVLERVERRLTVQEQ</sequence>
<feature type="region of interest" description="Disordered" evidence="1">
    <location>
        <begin position="543"/>
        <end position="606"/>
    </location>
</feature>
<gene>
    <name evidence="4" type="ORF">AJ79_06092</name>
</gene>
<evidence type="ECO:0000259" key="3">
    <source>
        <dbReference type="Pfam" id="PF23395"/>
    </source>
</evidence>
<reference evidence="4 5" key="1">
    <citation type="submission" date="2017-10" db="EMBL/GenBank/DDBJ databases">
        <title>Comparative genomics in systemic dimorphic fungi from Ajellomycetaceae.</title>
        <authorList>
            <person name="Munoz J.F."/>
            <person name="Mcewen J.G."/>
            <person name="Clay O.K."/>
            <person name="Cuomo C.A."/>
        </authorList>
    </citation>
    <scope>NUCLEOTIDE SEQUENCE [LARGE SCALE GENOMIC DNA]</scope>
    <source>
        <strain evidence="4 5">UAMH5409</strain>
    </source>
</reference>
<dbReference type="InterPro" id="IPR055528">
    <property type="entry name" value="DUF7102"/>
</dbReference>
<dbReference type="OrthoDB" id="3647246at2759"/>
<proteinExistence type="predicted"/>
<feature type="domain" description="SAM-like" evidence="3">
    <location>
        <begin position="863"/>
        <end position="946"/>
    </location>
</feature>
<dbReference type="Proteomes" id="UP000223968">
    <property type="component" value="Unassembled WGS sequence"/>
</dbReference>
<feature type="domain" description="DUF7102" evidence="2">
    <location>
        <begin position="649"/>
        <end position="838"/>
    </location>
</feature>
<name>A0A2B7XHB1_9EURO</name>
<feature type="compositionally biased region" description="Polar residues" evidence="1">
    <location>
        <begin position="548"/>
        <end position="565"/>
    </location>
</feature>
<feature type="compositionally biased region" description="Polar residues" evidence="1">
    <location>
        <begin position="582"/>
        <end position="604"/>
    </location>
</feature>
<protein>
    <submittedName>
        <fullName evidence="4">Uncharacterized protein</fullName>
    </submittedName>
</protein>
<organism evidence="4 5">
    <name type="scientific">Helicocarpus griseus UAMH5409</name>
    <dbReference type="NCBI Taxonomy" id="1447875"/>
    <lineage>
        <taxon>Eukaryota</taxon>
        <taxon>Fungi</taxon>
        <taxon>Dikarya</taxon>
        <taxon>Ascomycota</taxon>
        <taxon>Pezizomycotina</taxon>
        <taxon>Eurotiomycetes</taxon>
        <taxon>Eurotiomycetidae</taxon>
        <taxon>Onygenales</taxon>
        <taxon>Ajellomycetaceae</taxon>
        <taxon>Helicocarpus</taxon>
    </lineage>
</organism>
<evidence type="ECO:0000313" key="5">
    <source>
        <dbReference type="Proteomes" id="UP000223968"/>
    </source>
</evidence>
<evidence type="ECO:0000259" key="2">
    <source>
        <dbReference type="Pfam" id="PF23394"/>
    </source>
</evidence>
<dbReference type="AlphaFoldDB" id="A0A2B7XHB1"/>
<dbReference type="Pfam" id="PF23394">
    <property type="entry name" value="DUF7102"/>
    <property type="match status" value="1"/>
</dbReference>
<keyword evidence="5" id="KW-1185">Reference proteome</keyword>
<accession>A0A2B7XHB1</accession>
<dbReference type="EMBL" id="PDNB01000104">
    <property type="protein sequence ID" value="PGH08092.1"/>
    <property type="molecule type" value="Genomic_DNA"/>
</dbReference>
<evidence type="ECO:0000256" key="1">
    <source>
        <dbReference type="SAM" id="MobiDB-lite"/>
    </source>
</evidence>
<dbReference type="InterPro" id="IPR057559">
    <property type="entry name" value="SAM_6"/>
</dbReference>
<evidence type="ECO:0000313" key="4">
    <source>
        <dbReference type="EMBL" id="PGH08092.1"/>
    </source>
</evidence>
<comment type="caution">
    <text evidence="4">The sequence shown here is derived from an EMBL/GenBank/DDBJ whole genome shotgun (WGS) entry which is preliminary data.</text>
</comment>